<evidence type="ECO:0000256" key="1">
    <source>
        <dbReference type="SAM" id="MobiDB-lite"/>
    </source>
</evidence>
<evidence type="ECO:0000313" key="3">
    <source>
        <dbReference type="Proteomes" id="UP001634393"/>
    </source>
</evidence>
<gene>
    <name evidence="2" type="ORF">ACJIZ3_016867</name>
</gene>
<protein>
    <submittedName>
        <fullName evidence="2">Uncharacterized protein</fullName>
    </submittedName>
</protein>
<name>A0ABD3STY8_9LAMI</name>
<dbReference type="Proteomes" id="UP001634393">
    <property type="component" value="Unassembled WGS sequence"/>
</dbReference>
<organism evidence="2 3">
    <name type="scientific">Penstemon smallii</name>
    <dbReference type="NCBI Taxonomy" id="265156"/>
    <lineage>
        <taxon>Eukaryota</taxon>
        <taxon>Viridiplantae</taxon>
        <taxon>Streptophyta</taxon>
        <taxon>Embryophyta</taxon>
        <taxon>Tracheophyta</taxon>
        <taxon>Spermatophyta</taxon>
        <taxon>Magnoliopsida</taxon>
        <taxon>eudicotyledons</taxon>
        <taxon>Gunneridae</taxon>
        <taxon>Pentapetalae</taxon>
        <taxon>asterids</taxon>
        <taxon>lamiids</taxon>
        <taxon>Lamiales</taxon>
        <taxon>Plantaginaceae</taxon>
        <taxon>Cheloneae</taxon>
        <taxon>Penstemon</taxon>
    </lineage>
</organism>
<evidence type="ECO:0000313" key="2">
    <source>
        <dbReference type="EMBL" id="KAL3828065.1"/>
    </source>
</evidence>
<comment type="caution">
    <text evidence="2">The sequence shown here is derived from an EMBL/GenBank/DDBJ whole genome shotgun (WGS) entry which is preliminary data.</text>
</comment>
<dbReference type="PANTHER" id="PTHR15827">
    <property type="entry name" value="CYCLIN-DEPENDENT KINASE 2-INTERACTING PROTEIN"/>
    <property type="match status" value="1"/>
</dbReference>
<accession>A0ABD3STY8</accession>
<sequence length="341" mass="38553">MPKLVHNCLHLLVHDKCFQVLDEIAVDVASQPSATPKGKVDGQNTEDASRNIPSQGQIVRNSPASRLWRPAAQRNLRNQWSKLASLCNEWQTSASTARSHATSIVNSYLSQRYLDGMDFGVLSDMPNIRTKSCRKLFKQQELYKGELLSSYKDLAKTVTRMIDVCKSMRCYFRGTTNSPLAQFSFFSGDDSDSGDCGGMPVFTLSSIANFEELAWEIVSMFISEINLKRLLVMELLSIHNEKVAEVTQLHWSDEFYEGEFDDLSICSLYSKKTCEIVLPNLESSGSSTTAIIQYKQQKDSDTLQVYITTWMVEVNIDKYRVDEIFAIVGGEMHVDFLQTLN</sequence>
<keyword evidence="3" id="KW-1185">Reference proteome</keyword>
<dbReference type="AlphaFoldDB" id="A0ABD3STY8"/>
<reference evidence="2 3" key="1">
    <citation type="submission" date="2024-12" db="EMBL/GenBank/DDBJ databases">
        <title>The unique morphological basis and parallel evolutionary history of personate flowers in Penstemon.</title>
        <authorList>
            <person name="Depatie T.H."/>
            <person name="Wessinger C.A."/>
        </authorList>
    </citation>
    <scope>NUCLEOTIDE SEQUENCE [LARGE SCALE GENOMIC DNA]</scope>
    <source>
        <strain evidence="2">WTNN_2</strain>
        <tissue evidence="2">Leaf</tissue>
    </source>
</reference>
<feature type="region of interest" description="Disordered" evidence="1">
    <location>
        <begin position="32"/>
        <end position="56"/>
    </location>
</feature>
<proteinExistence type="predicted"/>
<dbReference type="PANTHER" id="PTHR15827:SF2">
    <property type="entry name" value="CYCLIN-DEPENDENT KINASE 2-INTERACTING PROTEIN"/>
    <property type="match status" value="1"/>
</dbReference>
<feature type="compositionally biased region" description="Polar residues" evidence="1">
    <location>
        <begin position="42"/>
        <end position="56"/>
    </location>
</feature>
<dbReference type="EMBL" id="JBJXBP010000005">
    <property type="protein sequence ID" value="KAL3828065.1"/>
    <property type="molecule type" value="Genomic_DNA"/>
</dbReference>